<dbReference type="RefSeq" id="WP_097141447.1">
    <property type="nucleotide sequence ID" value="NZ_OBQD01000012.1"/>
</dbReference>
<accession>A0A285UQR9</accession>
<organism evidence="2 3">
    <name type="scientific">Rhizobium subbaraonis</name>
    <dbReference type="NCBI Taxonomy" id="908946"/>
    <lineage>
        <taxon>Bacteria</taxon>
        <taxon>Pseudomonadati</taxon>
        <taxon>Pseudomonadota</taxon>
        <taxon>Alphaproteobacteria</taxon>
        <taxon>Hyphomicrobiales</taxon>
        <taxon>Rhizobiaceae</taxon>
        <taxon>Rhizobium/Agrobacterium group</taxon>
        <taxon>Rhizobium</taxon>
    </lineage>
</organism>
<gene>
    <name evidence="2" type="ORF">SAMN05892877_112100</name>
</gene>
<dbReference type="InterPro" id="IPR009045">
    <property type="entry name" value="Zn_M74/Hedgehog-like"/>
</dbReference>
<feature type="chain" id="PRO_5012222348" evidence="1">
    <location>
        <begin position="27"/>
        <end position="165"/>
    </location>
</feature>
<evidence type="ECO:0000313" key="3">
    <source>
        <dbReference type="Proteomes" id="UP000219167"/>
    </source>
</evidence>
<dbReference type="Proteomes" id="UP000219167">
    <property type="component" value="Unassembled WGS sequence"/>
</dbReference>
<reference evidence="2 3" key="1">
    <citation type="submission" date="2017-08" db="EMBL/GenBank/DDBJ databases">
        <authorList>
            <person name="de Groot N.N."/>
        </authorList>
    </citation>
    <scope>NUCLEOTIDE SEQUENCE [LARGE SCALE GENOMIC DNA]</scope>
    <source>
        <strain evidence="2 3">JC85</strain>
    </source>
</reference>
<keyword evidence="1" id="KW-0732">Signal</keyword>
<dbReference type="Pfam" id="PF05951">
    <property type="entry name" value="Peptidase_M15_2"/>
    <property type="match status" value="1"/>
</dbReference>
<proteinExistence type="predicted"/>
<dbReference type="EMBL" id="OBQD01000012">
    <property type="protein sequence ID" value="SOC44182.1"/>
    <property type="molecule type" value="Genomic_DNA"/>
</dbReference>
<name>A0A285UQR9_9HYPH</name>
<dbReference type="SUPFAM" id="SSF55166">
    <property type="entry name" value="Hedgehog/DD-peptidase"/>
    <property type="match status" value="1"/>
</dbReference>
<dbReference type="Gene3D" id="3.30.1380.10">
    <property type="match status" value="1"/>
</dbReference>
<protein>
    <submittedName>
        <fullName evidence="2">Uncharacterized protein YcbK</fullName>
    </submittedName>
</protein>
<dbReference type="InterPro" id="IPR010275">
    <property type="entry name" value="MepK"/>
</dbReference>
<dbReference type="AlphaFoldDB" id="A0A285UQR9"/>
<dbReference type="OrthoDB" id="8382078at2"/>
<keyword evidence="3" id="KW-1185">Reference proteome</keyword>
<sequence length="165" mass="17720">MRKACSMLLAGLFALSTLVTSDDAQADDEKKLNFKKDKARITLAYATQTSKVRHGCFPGRLHAVLAHIAAQTGRRPLVTSGHRSGGRRGSYHRKCMAADIRVPGVSVSRIVAAAKSAPGIGGIGTYCNGIVHVDVGPKRRWNYCSGRGRGLARLHQAKAKVVAMR</sequence>
<feature type="signal peptide" evidence="1">
    <location>
        <begin position="1"/>
        <end position="26"/>
    </location>
</feature>
<evidence type="ECO:0000313" key="2">
    <source>
        <dbReference type="EMBL" id="SOC44182.1"/>
    </source>
</evidence>
<evidence type="ECO:0000256" key="1">
    <source>
        <dbReference type="SAM" id="SignalP"/>
    </source>
</evidence>